<feature type="transmembrane region" description="Helical" evidence="6">
    <location>
        <begin position="112"/>
        <end position="135"/>
    </location>
</feature>
<dbReference type="GO" id="GO:0005886">
    <property type="term" value="C:plasma membrane"/>
    <property type="evidence" value="ECO:0007669"/>
    <property type="project" value="UniProtKB-SubCell"/>
</dbReference>
<sequence>MNFEELASQQFLAAFLAMIAVSGTIYSLVMPLLNRDSLKSRMKSVALERDKMRARERARLQTNQQDARASLRNQPKAQMKNFVDRFNLKEMLSDESTTEQLRLAGYRGSAPLYYYLTARIVLPIILFVVTTFYALVMMQSSLPTFSRLLFCIAIAGVGVFLPNLFLKNKIEKRKLAIQRAWPDALDLMLICVESGMSIEGAFQKVAEEIGIQCVDLAEELSLTTAELSYLSERRSAFENLAKRTGVEGVKNVMMALIQAERYGTPVGHALRTMSDDTREARMLMAEQKAASLPPKLTVPMIIFFLPVLFFIVLAPAVMQVMALDAF</sequence>
<feature type="transmembrane region" description="Helical" evidence="6">
    <location>
        <begin position="147"/>
        <end position="166"/>
    </location>
</feature>
<comment type="caution">
    <text evidence="8">The sequence shown here is derived from an EMBL/GenBank/DDBJ whole genome shotgun (WGS) entry which is preliminary data.</text>
</comment>
<evidence type="ECO:0000256" key="2">
    <source>
        <dbReference type="ARBA" id="ARBA00022475"/>
    </source>
</evidence>
<dbReference type="Proteomes" id="UP000664096">
    <property type="component" value="Unassembled WGS sequence"/>
</dbReference>
<evidence type="ECO:0000256" key="4">
    <source>
        <dbReference type="ARBA" id="ARBA00022989"/>
    </source>
</evidence>
<accession>A0A939E936</accession>
<protein>
    <submittedName>
        <fullName evidence="8">Type II secretion system F family protein</fullName>
    </submittedName>
</protein>
<name>A0A939E936_9HYPH</name>
<dbReference type="EMBL" id="JAEKJZ010000001">
    <property type="protein sequence ID" value="MBN9668867.1"/>
    <property type="molecule type" value="Genomic_DNA"/>
</dbReference>
<keyword evidence="5 6" id="KW-0472">Membrane</keyword>
<dbReference type="PANTHER" id="PTHR35007">
    <property type="entry name" value="INTEGRAL MEMBRANE PROTEIN-RELATED"/>
    <property type="match status" value="1"/>
</dbReference>
<feature type="domain" description="Type II secretion system protein GspF" evidence="7">
    <location>
        <begin position="185"/>
        <end position="313"/>
    </location>
</feature>
<keyword evidence="3 6" id="KW-0812">Transmembrane</keyword>
<evidence type="ECO:0000259" key="7">
    <source>
        <dbReference type="Pfam" id="PF00482"/>
    </source>
</evidence>
<reference evidence="8" key="1">
    <citation type="submission" date="2020-12" db="EMBL/GenBank/DDBJ databases">
        <title>Oil enriched cultivation method for isolating marine PHA-producing bacteria.</title>
        <authorList>
            <person name="Zheng W."/>
            <person name="Yu S."/>
            <person name="Huang Y."/>
        </authorList>
    </citation>
    <scope>NUCLEOTIDE SEQUENCE</scope>
    <source>
        <strain evidence="8">SY-2-12</strain>
    </source>
</reference>
<evidence type="ECO:0000256" key="5">
    <source>
        <dbReference type="ARBA" id="ARBA00023136"/>
    </source>
</evidence>
<evidence type="ECO:0000313" key="9">
    <source>
        <dbReference type="Proteomes" id="UP000664096"/>
    </source>
</evidence>
<organism evidence="8 9">
    <name type="scientific">Roseibium aggregatum</name>
    <dbReference type="NCBI Taxonomy" id="187304"/>
    <lineage>
        <taxon>Bacteria</taxon>
        <taxon>Pseudomonadati</taxon>
        <taxon>Pseudomonadota</taxon>
        <taxon>Alphaproteobacteria</taxon>
        <taxon>Hyphomicrobiales</taxon>
        <taxon>Stappiaceae</taxon>
        <taxon>Roseibium</taxon>
    </lineage>
</organism>
<dbReference type="Pfam" id="PF00482">
    <property type="entry name" value="T2SSF"/>
    <property type="match status" value="1"/>
</dbReference>
<evidence type="ECO:0000256" key="6">
    <source>
        <dbReference type="SAM" id="Phobius"/>
    </source>
</evidence>
<dbReference type="InterPro" id="IPR018076">
    <property type="entry name" value="T2SS_GspF_dom"/>
</dbReference>
<dbReference type="AlphaFoldDB" id="A0A939E936"/>
<evidence type="ECO:0000256" key="3">
    <source>
        <dbReference type="ARBA" id="ARBA00022692"/>
    </source>
</evidence>
<comment type="subcellular location">
    <subcellularLocation>
        <location evidence="1">Cell membrane</location>
        <topology evidence="1">Multi-pass membrane protein</topology>
    </subcellularLocation>
</comment>
<dbReference type="PANTHER" id="PTHR35007:SF2">
    <property type="entry name" value="PILUS ASSEMBLE PROTEIN"/>
    <property type="match status" value="1"/>
</dbReference>
<evidence type="ECO:0000256" key="1">
    <source>
        <dbReference type="ARBA" id="ARBA00004651"/>
    </source>
</evidence>
<proteinExistence type="predicted"/>
<dbReference type="RefSeq" id="WP_207138195.1">
    <property type="nucleotide sequence ID" value="NZ_JAEKJZ010000001.1"/>
</dbReference>
<gene>
    <name evidence="8" type="ORF">JF539_00870</name>
</gene>
<feature type="transmembrane region" description="Helical" evidence="6">
    <location>
        <begin position="296"/>
        <end position="318"/>
    </location>
</feature>
<keyword evidence="4 6" id="KW-1133">Transmembrane helix</keyword>
<feature type="transmembrane region" description="Helical" evidence="6">
    <location>
        <begin position="12"/>
        <end position="33"/>
    </location>
</feature>
<keyword evidence="2" id="KW-1003">Cell membrane</keyword>
<evidence type="ECO:0000313" key="8">
    <source>
        <dbReference type="EMBL" id="MBN9668867.1"/>
    </source>
</evidence>